<feature type="region of interest" description="Disordered" evidence="7">
    <location>
        <begin position="163"/>
        <end position="187"/>
    </location>
</feature>
<dbReference type="InterPro" id="IPR053278">
    <property type="entry name" value="Pre-60S_factor_ECM1"/>
</dbReference>
<feature type="compositionally biased region" description="Basic and acidic residues" evidence="7">
    <location>
        <begin position="28"/>
        <end position="38"/>
    </location>
</feature>
<feature type="region of interest" description="Disordered" evidence="7">
    <location>
        <begin position="1"/>
        <end position="79"/>
    </location>
</feature>
<dbReference type="OrthoDB" id="5304887at2759"/>
<keyword evidence="4" id="KW-0963">Cytoplasm</keyword>
<dbReference type="PANTHER" id="PTHR28280:SF1">
    <property type="entry name" value="SHUTTLING PRE-60S FACTOR ECM1"/>
    <property type="match status" value="1"/>
</dbReference>
<dbReference type="GO" id="GO:0005737">
    <property type="term" value="C:cytoplasm"/>
    <property type="evidence" value="ECO:0007669"/>
    <property type="project" value="UniProtKB-SubCell"/>
</dbReference>
<dbReference type="GO" id="GO:0030687">
    <property type="term" value="C:preribosome, large subunit precursor"/>
    <property type="evidence" value="ECO:0007669"/>
    <property type="project" value="TreeGrafter"/>
</dbReference>
<evidence type="ECO:0000313" key="8">
    <source>
        <dbReference type="EMBL" id="KAF2103878.1"/>
    </source>
</evidence>
<dbReference type="AlphaFoldDB" id="A0A9P4IPU4"/>
<dbReference type="PANTHER" id="PTHR28280">
    <property type="entry name" value="SHUTTLING PRE-60S FACTOR ECM1"/>
    <property type="match status" value="1"/>
</dbReference>
<comment type="caution">
    <text evidence="8">The sequence shown here is derived from an EMBL/GenBank/DDBJ whole genome shotgun (WGS) entry which is preliminary data.</text>
</comment>
<dbReference type="Proteomes" id="UP000799772">
    <property type="component" value="Unassembled WGS sequence"/>
</dbReference>
<feature type="compositionally biased region" description="Pro residues" evidence="7">
    <location>
        <begin position="170"/>
        <end position="179"/>
    </location>
</feature>
<evidence type="ECO:0000256" key="3">
    <source>
        <dbReference type="ARBA" id="ARBA00022448"/>
    </source>
</evidence>
<dbReference type="Pfam" id="PF09135">
    <property type="entry name" value="Alb1"/>
    <property type="match status" value="1"/>
</dbReference>
<dbReference type="GO" id="GO:0005730">
    <property type="term" value="C:nucleolus"/>
    <property type="evidence" value="ECO:0007669"/>
    <property type="project" value="TreeGrafter"/>
</dbReference>
<evidence type="ECO:0000256" key="7">
    <source>
        <dbReference type="SAM" id="MobiDB-lite"/>
    </source>
</evidence>
<protein>
    <submittedName>
        <fullName evidence="8">Uncharacterized protein</fullName>
    </submittedName>
</protein>
<keyword evidence="6" id="KW-0539">Nucleus</keyword>
<name>A0A9P4IPU4_9PEZI</name>
<comment type="subcellular location">
    <subcellularLocation>
        <location evidence="2">Cytoplasm</location>
    </subcellularLocation>
    <subcellularLocation>
        <location evidence="1">Nucleus</location>
    </subcellularLocation>
</comment>
<evidence type="ECO:0000256" key="6">
    <source>
        <dbReference type="ARBA" id="ARBA00023242"/>
    </source>
</evidence>
<dbReference type="InterPro" id="IPR022784">
    <property type="entry name" value="Ribosome_bgen_Alb1"/>
</dbReference>
<feature type="compositionally biased region" description="Basic residues" evidence="7">
    <location>
        <begin position="58"/>
        <end position="77"/>
    </location>
</feature>
<dbReference type="GO" id="GO:0000055">
    <property type="term" value="P:ribosomal large subunit export from nucleus"/>
    <property type="evidence" value="ECO:0007669"/>
    <property type="project" value="TreeGrafter"/>
</dbReference>
<evidence type="ECO:0000313" key="9">
    <source>
        <dbReference type="Proteomes" id="UP000799772"/>
    </source>
</evidence>
<sequence>MAKTAKVKKRGVSIHSRAARRATSPSLDLDKSLKEHGASGEPIQPRPDVLRSLDGGISKKKRQKPLSRTQKLRHRKGIERADVNAATMEVKMKKSMGRHKTINSRRADWIDLNEKISGEEGEAPTFHTMHKNPFSNLPLEEEENRPKRRLPYAAKGATFQLPIFSKGSLNPPPPPPEPAPAIEDEIL</sequence>
<proteinExistence type="predicted"/>
<feature type="region of interest" description="Disordered" evidence="7">
    <location>
        <begin position="121"/>
        <end position="148"/>
    </location>
</feature>
<organism evidence="8 9">
    <name type="scientific">Rhizodiscina lignyota</name>
    <dbReference type="NCBI Taxonomy" id="1504668"/>
    <lineage>
        <taxon>Eukaryota</taxon>
        <taxon>Fungi</taxon>
        <taxon>Dikarya</taxon>
        <taxon>Ascomycota</taxon>
        <taxon>Pezizomycotina</taxon>
        <taxon>Dothideomycetes</taxon>
        <taxon>Pleosporomycetidae</taxon>
        <taxon>Aulographales</taxon>
        <taxon>Rhizodiscinaceae</taxon>
        <taxon>Rhizodiscina</taxon>
    </lineage>
</organism>
<keyword evidence="9" id="KW-1185">Reference proteome</keyword>
<dbReference type="EMBL" id="ML978121">
    <property type="protein sequence ID" value="KAF2103878.1"/>
    <property type="molecule type" value="Genomic_DNA"/>
</dbReference>
<evidence type="ECO:0000256" key="5">
    <source>
        <dbReference type="ARBA" id="ARBA00022517"/>
    </source>
</evidence>
<gene>
    <name evidence="8" type="ORF">NA57DRAFT_50740</name>
</gene>
<keyword evidence="5" id="KW-0690">Ribosome biogenesis</keyword>
<feature type="compositionally biased region" description="Basic residues" evidence="7">
    <location>
        <begin position="1"/>
        <end position="20"/>
    </location>
</feature>
<evidence type="ECO:0000256" key="4">
    <source>
        <dbReference type="ARBA" id="ARBA00022490"/>
    </source>
</evidence>
<evidence type="ECO:0000256" key="1">
    <source>
        <dbReference type="ARBA" id="ARBA00004123"/>
    </source>
</evidence>
<reference evidence="8" key="1">
    <citation type="journal article" date="2020" name="Stud. Mycol.">
        <title>101 Dothideomycetes genomes: a test case for predicting lifestyles and emergence of pathogens.</title>
        <authorList>
            <person name="Haridas S."/>
            <person name="Albert R."/>
            <person name="Binder M."/>
            <person name="Bloem J."/>
            <person name="Labutti K."/>
            <person name="Salamov A."/>
            <person name="Andreopoulos B."/>
            <person name="Baker S."/>
            <person name="Barry K."/>
            <person name="Bills G."/>
            <person name="Bluhm B."/>
            <person name="Cannon C."/>
            <person name="Castanera R."/>
            <person name="Culley D."/>
            <person name="Daum C."/>
            <person name="Ezra D."/>
            <person name="Gonzalez J."/>
            <person name="Henrissat B."/>
            <person name="Kuo A."/>
            <person name="Liang C."/>
            <person name="Lipzen A."/>
            <person name="Lutzoni F."/>
            <person name="Magnuson J."/>
            <person name="Mondo S."/>
            <person name="Nolan M."/>
            <person name="Ohm R."/>
            <person name="Pangilinan J."/>
            <person name="Park H.-J."/>
            <person name="Ramirez L."/>
            <person name="Alfaro M."/>
            <person name="Sun H."/>
            <person name="Tritt A."/>
            <person name="Yoshinaga Y."/>
            <person name="Zwiers L.-H."/>
            <person name="Turgeon B."/>
            <person name="Goodwin S."/>
            <person name="Spatafora J."/>
            <person name="Crous P."/>
            <person name="Grigoriev I."/>
        </authorList>
    </citation>
    <scope>NUCLEOTIDE SEQUENCE</scope>
    <source>
        <strain evidence="8">CBS 133067</strain>
    </source>
</reference>
<accession>A0A9P4IPU4</accession>
<evidence type="ECO:0000256" key="2">
    <source>
        <dbReference type="ARBA" id="ARBA00004496"/>
    </source>
</evidence>
<keyword evidence="3" id="KW-0813">Transport</keyword>